<organism evidence="1 2">
    <name type="scientific">Insolitispirillum peregrinum</name>
    <dbReference type="NCBI Taxonomy" id="80876"/>
    <lineage>
        <taxon>Bacteria</taxon>
        <taxon>Pseudomonadati</taxon>
        <taxon>Pseudomonadota</taxon>
        <taxon>Alphaproteobacteria</taxon>
        <taxon>Rhodospirillales</taxon>
        <taxon>Novispirillaceae</taxon>
        <taxon>Insolitispirillum</taxon>
    </lineage>
</organism>
<keyword evidence="2" id="KW-1185">Reference proteome</keyword>
<dbReference type="InterPro" id="IPR019289">
    <property type="entry name" value="Phage_tail_E/E"/>
</dbReference>
<dbReference type="Proteomes" id="UP000185678">
    <property type="component" value="Unassembled WGS sequence"/>
</dbReference>
<name>A0A1N7LRA5_9PROT</name>
<dbReference type="OrthoDB" id="7908898at2"/>
<dbReference type="STRING" id="80876.SAMN05421779_103506"/>
<proteinExistence type="predicted"/>
<dbReference type="RefSeq" id="WP_076400218.1">
    <property type="nucleotide sequence ID" value="NZ_FTOA01000003.1"/>
</dbReference>
<accession>A0A1N7LRA5</accession>
<protein>
    <submittedName>
        <fullName evidence="1">Phage tail assembly chaperone protein, E, or 41 or 14</fullName>
    </submittedName>
</protein>
<gene>
    <name evidence="1" type="ORF">SAMN05421779_103506</name>
</gene>
<evidence type="ECO:0000313" key="2">
    <source>
        <dbReference type="Proteomes" id="UP000185678"/>
    </source>
</evidence>
<reference evidence="1 2" key="1">
    <citation type="submission" date="2017-01" db="EMBL/GenBank/DDBJ databases">
        <authorList>
            <person name="Mah S.A."/>
            <person name="Swanson W.J."/>
            <person name="Moy G.W."/>
            <person name="Vacquier V.D."/>
        </authorList>
    </citation>
    <scope>NUCLEOTIDE SEQUENCE [LARGE SCALE GENOMIC DNA]</scope>
    <source>
        <strain evidence="1 2">DSM 11589</strain>
    </source>
</reference>
<dbReference type="EMBL" id="FTOA01000003">
    <property type="protein sequence ID" value="SIS76312.1"/>
    <property type="molecule type" value="Genomic_DNA"/>
</dbReference>
<dbReference type="AlphaFoldDB" id="A0A1N7LRA5"/>
<dbReference type="Pfam" id="PF10109">
    <property type="entry name" value="Phage_TAC_7"/>
    <property type="match status" value="1"/>
</dbReference>
<evidence type="ECO:0000313" key="1">
    <source>
        <dbReference type="EMBL" id="SIS76312.1"/>
    </source>
</evidence>
<sequence length="107" mass="11473">MTDTQTIPGVDWLSDGNARITLRHALTVEGKATSTLIMRCPSLLDIEAMDALSGSDMAREKATVSGWCGITTDELSGIKWPDYKRLQQVYVAYCAGTAGNFTVTAAA</sequence>